<dbReference type="EMBL" id="JAINUG010000168">
    <property type="protein sequence ID" value="KAJ8390543.1"/>
    <property type="molecule type" value="Genomic_DNA"/>
</dbReference>
<sequence>MESHLTHDIELSKKYEEMSDYKDGIKMTNSWGEIARNLITGKLQCRHKWKQLRDRFNKARQHMKGRSGDADGAG</sequence>
<organism evidence="2 3">
    <name type="scientific">Aldrovandia affinis</name>
    <dbReference type="NCBI Taxonomy" id="143900"/>
    <lineage>
        <taxon>Eukaryota</taxon>
        <taxon>Metazoa</taxon>
        <taxon>Chordata</taxon>
        <taxon>Craniata</taxon>
        <taxon>Vertebrata</taxon>
        <taxon>Euteleostomi</taxon>
        <taxon>Actinopterygii</taxon>
        <taxon>Neopterygii</taxon>
        <taxon>Teleostei</taxon>
        <taxon>Notacanthiformes</taxon>
        <taxon>Halosauridae</taxon>
        <taxon>Aldrovandia</taxon>
    </lineage>
</organism>
<proteinExistence type="predicted"/>
<comment type="caution">
    <text evidence="2">The sequence shown here is derived from an EMBL/GenBank/DDBJ whole genome shotgun (WGS) entry which is preliminary data.</text>
</comment>
<evidence type="ECO:0000313" key="2">
    <source>
        <dbReference type="EMBL" id="KAJ8390543.1"/>
    </source>
</evidence>
<accession>A0AAD7RUS3</accession>
<evidence type="ECO:0000259" key="1">
    <source>
        <dbReference type="Pfam" id="PF10545"/>
    </source>
</evidence>
<dbReference type="AlphaFoldDB" id="A0AAD7RUS3"/>
<keyword evidence="3" id="KW-1185">Reference proteome</keyword>
<name>A0AAD7RUS3_9TELE</name>
<gene>
    <name evidence="2" type="ORF">AAFF_G00103400</name>
</gene>
<dbReference type="Proteomes" id="UP001221898">
    <property type="component" value="Unassembled WGS sequence"/>
</dbReference>
<evidence type="ECO:0000313" key="3">
    <source>
        <dbReference type="Proteomes" id="UP001221898"/>
    </source>
</evidence>
<dbReference type="Pfam" id="PF10545">
    <property type="entry name" value="MADF_DNA_bdg"/>
    <property type="match status" value="1"/>
</dbReference>
<dbReference type="InterPro" id="IPR006578">
    <property type="entry name" value="MADF-dom"/>
</dbReference>
<feature type="domain" description="MADF" evidence="1">
    <location>
        <begin position="18"/>
        <end position="68"/>
    </location>
</feature>
<reference evidence="2" key="1">
    <citation type="journal article" date="2023" name="Science">
        <title>Genome structures resolve the early diversification of teleost fishes.</title>
        <authorList>
            <person name="Parey E."/>
            <person name="Louis A."/>
            <person name="Montfort J."/>
            <person name="Bouchez O."/>
            <person name="Roques C."/>
            <person name="Iampietro C."/>
            <person name="Lluch J."/>
            <person name="Castinel A."/>
            <person name="Donnadieu C."/>
            <person name="Desvignes T."/>
            <person name="Floi Bucao C."/>
            <person name="Jouanno E."/>
            <person name="Wen M."/>
            <person name="Mejri S."/>
            <person name="Dirks R."/>
            <person name="Jansen H."/>
            <person name="Henkel C."/>
            <person name="Chen W.J."/>
            <person name="Zahm M."/>
            <person name="Cabau C."/>
            <person name="Klopp C."/>
            <person name="Thompson A.W."/>
            <person name="Robinson-Rechavi M."/>
            <person name="Braasch I."/>
            <person name="Lecointre G."/>
            <person name="Bobe J."/>
            <person name="Postlethwait J.H."/>
            <person name="Berthelot C."/>
            <person name="Roest Crollius H."/>
            <person name="Guiguen Y."/>
        </authorList>
    </citation>
    <scope>NUCLEOTIDE SEQUENCE</scope>
    <source>
        <strain evidence="2">NC1722</strain>
    </source>
</reference>
<protein>
    <recommendedName>
        <fullName evidence="1">MADF domain-containing protein</fullName>
    </recommendedName>
</protein>